<dbReference type="PANTHER" id="PTHR10366">
    <property type="entry name" value="NAD DEPENDENT EPIMERASE/DEHYDRATASE"/>
    <property type="match status" value="1"/>
</dbReference>
<dbReference type="InterPro" id="IPR050425">
    <property type="entry name" value="NAD(P)_dehydrat-like"/>
</dbReference>
<reference evidence="4" key="2">
    <citation type="submission" date="2020-09" db="EMBL/GenBank/DDBJ databases">
        <authorList>
            <person name="Sun Q."/>
            <person name="Zhou Y."/>
        </authorList>
    </citation>
    <scope>NUCLEOTIDE SEQUENCE</scope>
    <source>
        <strain evidence="4">CGMCC 4.7299</strain>
    </source>
</reference>
<keyword evidence="5" id="KW-1185">Reference proteome</keyword>
<dbReference type="AlphaFoldDB" id="A0A8J3FQ31"/>
<dbReference type="Pfam" id="PF01370">
    <property type="entry name" value="Epimerase"/>
    <property type="match status" value="1"/>
</dbReference>
<organism evidence="4 5">
    <name type="scientific">Mangrovihabitans endophyticus</name>
    <dbReference type="NCBI Taxonomy" id="1751298"/>
    <lineage>
        <taxon>Bacteria</taxon>
        <taxon>Bacillati</taxon>
        <taxon>Actinomycetota</taxon>
        <taxon>Actinomycetes</taxon>
        <taxon>Micromonosporales</taxon>
        <taxon>Micromonosporaceae</taxon>
        <taxon>Mangrovihabitans</taxon>
    </lineage>
</organism>
<dbReference type="InterPro" id="IPR001509">
    <property type="entry name" value="Epimerase_deHydtase"/>
</dbReference>
<dbReference type="Proteomes" id="UP000656042">
    <property type="component" value="Unassembled WGS sequence"/>
</dbReference>
<dbReference type="PANTHER" id="PTHR10366:SF564">
    <property type="entry name" value="STEROL-4-ALPHA-CARBOXYLATE 3-DEHYDROGENASE, DECARBOXYLATING"/>
    <property type="match status" value="1"/>
</dbReference>
<evidence type="ECO:0000259" key="3">
    <source>
        <dbReference type="Pfam" id="PF01370"/>
    </source>
</evidence>
<dbReference type="GO" id="GO:0016616">
    <property type="term" value="F:oxidoreductase activity, acting on the CH-OH group of donors, NAD or NADP as acceptor"/>
    <property type="evidence" value="ECO:0007669"/>
    <property type="project" value="TreeGrafter"/>
</dbReference>
<evidence type="ECO:0000256" key="1">
    <source>
        <dbReference type="ARBA" id="ARBA00023002"/>
    </source>
</evidence>
<evidence type="ECO:0000313" key="5">
    <source>
        <dbReference type="Proteomes" id="UP000656042"/>
    </source>
</evidence>
<keyword evidence="1" id="KW-0560">Oxidoreductase</keyword>
<reference evidence="4" key="1">
    <citation type="journal article" date="2014" name="Int. J. Syst. Evol. Microbiol.">
        <title>Complete genome sequence of Corynebacterium casei LMG S-19264T (=DSM 44701T), isolated from a smear-ripened cheese.</title>
        <authorList>
            <consortium name="US DOE Joint Genome Institute (JGI-PGF)"/>
            <person name="Walter F."/>
            <person name="Albersmeier A."/>
            <person name="Kalinowski J."/>
            <person name="Ruckert C."/>
        </authorList>
    </citation>
    <scope>NUCLEOTIDE SEQUENCE</scope>
    <source>
        <strain evidence="4">CGMCC 4.7299</strain>
    </source>
</reference>
<accession>A0A8J3FQ31</accession>
<gene>
    <name evidence="4" type="ORF">GCM10012284_34730</name>
</gene>
<feature type="domain" description="NAD-dependent epimerase/dehydratase" evidence="3">
    <location>
        <begin position="5"/>
        <end position="241"/>
    </location>
</feature>
<evidence type="ECO:0000256" key="2">
    <source>
        <dbReference type="ARBA" id="ARBA00023445"/>
    </source>
</evidence>
<comment type="caution">
    <text evidence="4">The sequence shown here is derived from an EMBL/GenBank/DDBJ whole genome shotgun (WGS) entry which is preliminary data.</text>
</comment>
<dbReference type="InterPro" id="IPR036291">
    <property type="entry name" value="NAD(P)-bd_dom_sf"/>
</dbReference>
<dbReference type="RefSeq" id="WP_189080240.1">
    <property type="nucleotide sequence ID" value="NZ_BMMX01000014.1"/>
</dbReference>
<comment type="similarity">
    <text evidence="2">Belongs to the NAD(P)-dependent epimerase/dehydratase family. Dihydroflavonol-4-reductase subfamily.</text>
</comment>
<proteinExistence type="inferred from homology"/>
<sequence length="347" mass="37001">MGAQVLVTGGSGFVGGHCIVRLLHDGHHVRATVRSPQREEEVRAAVRAAGADLDRLSFAVADLTGDAGWPEAVAGSDFVLHVASPMPPTVPRDENDLIVPARDGTMRVLRAARDANVRRVVMTSSFAAIGYGHERGRETFDERDWTDATADVGPYVRSKTLAERAAWDFVAAEGGGMELAVINPAVVLGPALGPGCPSSLMLVQQLLLGGLPRLLRLSFGVVDVRDVADLHVRAMTEPKAAGERFLAVAGDVVTMRELALVLRDRLGAAAARVPVKVAPDWVVWLFARFDRSVAQIVPDLGRVRRPVGDAAWRILGWRPRSAEDAIVAAGRSLLAREAASDSGTITA</sequence>
<evidence type="ECO:0000313" key="4">
    <source>
        <dbReference type="EMBL" id="GGK97538.1"/>
    </source>
</evidence>
<dbReference type="FunFam" id="3.40.50.720:FF:000336">
    <property type="entry name" value="Aldehyde reductase"/>
    <property type="match status" value="1"/>
</dbReference>
<dbReference type="Gene3D" id="3.40.50.720">
    <property type="entry name" value="NAD(P)-binding Rossmann-like Domain"/>
    <property type="match status" value="1"/>
</dbReference>
<dbReference type="EMBL" id="BMMX01000014">
    <property type="protein sequence ID" value="GGK97538.1"/>
    <property type="molecule type" value="Genomic_DNA"/>
</dbReference>
<name>A0A8J3FQ31_9ACTN</name>
<dbReference type="SUPFAM" id="SSF51735">
    <property type="entry name" value="NAD(P)-binding Rossmann-fold domains"/>
    <property type="match status" value="1"/>
</dbReference>
<protein>
    <submittedName>
        <fullName evidence="4">Dihydroflavonol-4-reductase</fullName>
    </submittedName>
</protein>